<organism evidence="4">
    <name type="scientific">candidate division TA06 bacterium ADurb.Bin131</name>
    <dbReference type="NCBI Taxonomy" id="1852827"/>
    <lineage>
        <taxon>Bacteria</taxon>
        <taxon>Bacteria division TA06</taxon>
    </lineage>
</organism>
<keyword evidence="3" id="KW-0472">Membrane</keyword>
<keyword evidence="3" id="KW-0812">Transmembrane</keyword>
<proteinExistence type="predicted"/>
<keyword evidence="1" id="KW-0175">Coiled coil</keyword>
<gene>
    <name evidence="4" type="ORF">BWX89_01141</name>
</gene>
<feature type="region of interest" description="Disordered" evidence="2">
    <location>
        <begin position="708"/>
        <end position="782"/>
    </location>
</feature>
<dbReference type="AlphaFoldDB" id="A0A1V6C7Y4"/>
<dbReference type="Proteomes" id="UP000485562">
    <property type="component" value="Unassembled WGS sequence"/>
</dbReference>
<accession>A0A1V6C7Y4</accession>
<evidence type="ECO:0000256" key="3">
    <source>
        <dbReference type="SAM" id="Phobius"/>
    </source>
</evidence>
<feature type="transmembrane region" description="Helical" evidence="3">
    <location>
        <begin position="28"/>
        <end position="45"/>
    </location>
</feature>
<evidence type="ECO:0000256" key="1">
    <source>
        <dbReference type="SAM" id="Coils"/>
    </source>
</evidence>
<evidence type="ECO:0000256" key="2">
    <source>
        <dbReference type="SAM" id="MobiDB-lite"/>
    </source>
</evidence>
<evidence type="ECO:0008006" key="5">
    <source>
        <dbReference type="Google" id="ProtNLM"/>
    </source>
</evidence>
<feature type="compositionally biased region" description="Gly residues" evidence="2">
    <location>
        <begin position="769"/>
        <end position="782"/>
    </location>
</feature>
<protein>
    <recommendedName>
        <fullName evidence="5">DUF4175 family protein</fullName>
    </recommendedName>
</protein>
<sequence length="912" mass="103088">MNGNIENIHRFLNRYREIEKNKNIQENALLFCFILIFVFITLVIIEKFVPFVFGYSYIYKLVFFGIIIASLLKIFYIKKKWENLPFDGIAIKIEKEFPFLNNLLINSVQISRKIGKYPEVFIDALKEKTIQAISRCDIEKIVDRKKLKKNFRITVFSILALLICISIAPQSTKNVFMKIFASSSFIADIIVEPGNCSIERGAPLIIRARLKTSGIPEIEIREKSTNLKSMIQDGGTFVYTIPGVTSSFSYRIVSNGKKSLWYRVNVIDKTLIKTMRITYNYPSYTGIRTRTEERIFSEINALQGTNVIVQFYFNNPVGDTILLFSSGQSIINKGTSKTKSFSFTVNDATFYEVHYYDPATKKILSSGREKITPIFDQIPFCEFVSPGKDITADSGSLIPITLKATDDFGITTIKFRLHQGEGEISNNDRVFLQTTGNNKKELTINTTLKVPAVNTKIAYYAECSDNSPTKNIGRSSIYFIYPFSSASKGFSQKKNTEAEKKYQEKLEQAKKLLEKFIEEQKKVVEAAKKLGSVKNLANSSDLQDLAEKEKKWAEMFQKIVNDLNKIAQQTQGKFTLSDEFVEMISHLQAASNAMEKNKPITIPIQESQMGLELAKELVSNLERWLAEAPDSIKWDHQEPSKPITAPEAELPSELEDIIGDLIEQEENMKEEIEDITSSWMDSLDKGAGWMAMDGSISNMSAKGITGNVLPNQQEIGGRSGEGRTGRSYGEMVEKTASGKGGRQTPARLTPDNIEPGQVQDASNENQIGPTGGGKTSGWGPRGLKGPVNDASFRYAELAEKQTKIIEKAEKLERELKILNIYNPQLERSISAMKQFTIQLKEGRYNNLLTTKQMTIAHLKQAQQVLTYQAIVKVENSERVEKKKRELSSMWDEKIPSGYEGIVRKYYENISGR</sequence>
<feature type="transmembrane region" description="Helical" evidence="3">
    <location>
        <begin position="57"/>
        <end position="76"/>
    </location>
</feature>
<comment type="caution">
    <text evidence="4">The sequence shown here is derived from an EMBL/GenBank/DDBJ whole genome shotgun (WGS) entry which is preliminary data.</text>
</comment>
<feature type="coiled-coil region" evidence="1">
    <location>
        <begin position="794"/>
        <end position="828"/>
    </location>
</feature>
<feature type="transmembrane region" description="Helical" evidence="3">
    <location>
        <begin position="150"/>
        <end position="168"/>
    </location>
</feature>
<name>A0A1V6C7Y4_UNCT6</name>
<reference evidence="4" key="1">
    <citation type="submission" date="2017-02" db="EMBL/GenBank/DDBJ databases">
        <title>Delving into the versatile metabolic prowess of the omnipresent phylum Bacteroidetes.</title>
        <authorList>
            <person name="Nobu M.K."/>
            <person name="Mei R."/>
            <person name="Narihiro T."/>
            <person name="Kuroda K."/>
            <person name="Liu W.-T."/>
        </authorList>
    </citation>
    <scope>NUCLEOTIDE SEQUENCE</scope>
    <source>
        <strain evidence="4">ADurb.Bin131</strain>
    </source>
</reference>
<evidence type="ECO:0000313" key="4">
    <source>
        <dbReference type="EMBL" id="OQB72965.1"/>
    </source>
</evidence>
<feature type="coiled-coil region" evidence="1">
    <location>
        <begin position="495"/>
        <end position="526"/>
    </location>
</feature>
<dbReference type="EMBL" id="MWDQ01000105">
    <property type="protein sequence ID" value="OQB72965.1"/>
    <property type="molecule type" value="Genomic_DNA"/>
</dbReference>
<keyword evidence="3" id="KW-1133">Transmembrane helix</keyword>